<dbReference type="PANTHER" id="PTHR34385:SF1">
    <property type="entry name" value="PEPTIDOGLYCAN L-ALANYL-D-GLUTAMATE ENDOPEPTIDASE CWLK"/>
    <property type="match status" value="1"/>
</dbReference>
<reference evidence="2 3" key="1">
    <citation type="submission" date="2019-06" db="EMBL/GenBank/DDBJ databases">
        <title>Sorghum-associated microbial communities from plants grown in Nebraska, USA.</title>
        <authorList>
            <person name="Schachtman D."/>
        </authorList>
    </citation>
    <scope>NUCLEOTIDE SEQUENCE [LARGE SCALE GENOMIC DNA]</scope>
    <source>
        <strain evidence="2 3">2482</strain>
    </source>
</reference>
<comment type="caution">
    <text evidence="2">The sequence shown here is derived from an EMBL/GenBank/DDBJ whole genome shotgun (WGS) entry which is preliminary data.</text>
</comment>
<feature type="domain" description="D-alanyl-D-alanine carboxypeptidase-like core" evidence="1">
    <location>
        <begin position="101"/>
        <end position="216"/>
    </location>
</feature>
<dbReference type="Gene3D" id="3.30.1380.10">
    <property type="match status" value="1"/>
</dbReference>
<evidence type="ECO:0000313" key="2">
    <source>
        <dbReference type="EMBL" id="TWD98596.1"/>
    </source>
</evidence>
<dbReference type="GO" id="GO:0004180">
    <property type="term" value="F:carboxypeptidase activity"/>
    <property type="evidence" value="ECO:0007669"/>
    <property type="project" value="UniProtKB-KW"/>
</dbReference>
<evidence type="ECO:0000313" key="3">
    <source>
        <dbReference type="Proteomes" id="UP000319671"/>
    </source>
</evidence>
<dbReference type="RefSeq" id="WP_144566495.1">
    <property type="nucleotide sequence ID" value="NZ_VIVN01000009.1"/>
</dbReference>
<name>A0A561D567_9BACI</name>
<dbReference type="Gene3D" id="3.30.200.180">
    <property type="match status" value="1"/>
</dbReference>
<dbReference type="InterPro" id="IPR009045">
    <property type="entry name" value="Zn_M74/Hedgehog-like"/>
</dbReference>
<evidence type="ECO:0000259" key="1">
    <source>
        <dbReference type="Pfam" id="PF02557"/>
    </source>
</evidence>
<dbReference type="SUPFAM" id="SSF55166">
    <property type="entry name" value="Hedgehog/DD-peptidase"/>
    <property type="match status" value="1"/>
</dbReference>
<organism evidence="2 3">
    <name type="scientific">Neobacillus bataviensis</name>
    <dbReference type="NCBI Taxonomy" id="220685"/>
    <lineage>
        <taxon>Bacteria</taxon>
        <taxon>Bacillati</taxon>
        <taxon>Bacillota</taxon>
        <taxon>Bacilli</taxon>
        <taxon>Bacillales</taxon>
        <taxon>Bacillaceae</taxon>
        <taxon>Neobacillus</taxon>
    </lineage>
</organism>
<protein>
    <submittedName>
        <fullName evidence="2">D-Ala-D-Ala carboxypeptidase</fullName>
    </submittedName>
</protein>
<dbReference type="CDD" id="cd14852">
    <property type="entry name" value="LD-carboxypeptidase"/>
    <property type="match status" value="1"/>
</dbReference>
<keyword evidence="3" id="KW-1185">Reference proteome</keyword>
<dbReference type="InterPro" id="IPR052179">
    <property type="entry name" value="DD-CPase-like"/>
</dbReference>
<dbReference type="InterPro" id="IPR003709">
    <property type="entry name" value="VanY-like_core_dom"/>
</dbReference>
<dbReference type="AlphaFoldDB" id="A0A561D567"/>
<dbReference type="PANTHER" id="PTHR34385">
    <property type="entry name" value="D-ALANYL-D-ALANINE CARBOXYPEPTIDASE"/>
    <property type="match status" value="1"/>
</dbReference>
<dbReference type="Pfam" id="PF02557">
    <property type="entry name" value="VanY"/>
    <property type="match status" value="1"/>
</dbReference>
<sequence>MKKWGFLLLFLLCLGFAFINKALYFQDKVESQKYDQNHLDKRGTSESIQTKTITKEEIYQGNLLLINSKYPVRHESVKSDIVNLSIHNELVKGYGLLDKNIYLSKEIAQKFSEMVNDAEMEGLNHFLIDSGYRTFSEQNKLYEEMGPSYALPAGYSEHNSGLSLDVGSSLTKMDRAPEGKWLKENAWKYGFILRYPKDKTDVTGIQYEPWHIRYVGFPHSAIMKEKNLALEEYMDFLKEQKTISTSIHGEKYEISYYHITKDTTIHVPSNLRWEISGNNMDCVIVTVFPGSTHTNLKEVRMAE</sequence>
<dbReference type="EMBL" id="VIVN01000009">
    <property type="protein sequence ID" value="TWD98596.1"/>
    <property type="molecule type" value="Genomic_DNA"/>
</dbReference>
<proteinExistence type="predicted"/>
<dbReference type="InterPro" id="IPR058193">
    <property type="entry name" value="VanY/YodJ_core_dom"/>
</dbReference>
<keyword evidence="2" id="KW-0121">Carboxypeptidase</keyword>
<dbReference type="NCBIfam" id="NF000472">
    <property type="entry name" value="vanY_AFMPt"/>
    <property type="match status" value="1"/>
</dbReference>
<accession>A0A561D567</accession>
<dbReference type="Proteomes" id="UP000319671">
    <property type="component" value="Unassembled WGS sequence"/>
</dbReference>
<gene>
    <name evidence="2" type="ORF">FB550_109102</name>
</gene>
<keyword evidence="2" id="KW-0378">Hydrolase</keyword>
<dbReference type="GO" id="GO:0006508">
    <property type="term" value="P:proteolysis"/>
    <property type="evidence" value="ECO:0007669"/>
    <property type="project" value="InterPro"/>
</dbReference>
<keyword evidence="2" id="KW-0645">Protease</keyword>